<keyword evidence="3" id="KW-0732">Signal</keyword>
<evidence type="ECO:0000313" key="5">
    <source>
        <dbReference type="EMBL" id="EGG52334.1"/>
    </source>
</evidence>
<dbReference type="GO" id="GO:0003955">
    <property type="term" value="F:NAD(P)H dehydrogenase (quinone) activity"/>
    <property type="evidence" value="ECO:0007669"/>
    <property type="project" value="TreeGrafter"/>
</dbReference>
<evidence type="ECO:0000256" key="2">
    <source>
        <dbReference type="ARBA" id="ARBA00023002"/>
    </source>
</evidence>
<gene>
    <name evidence="5" type="ORF">HMPREF9439_02003</name>
</gene>
<dbReference type="SUPFAM" id="SSF52218">
    <property type="entry name" value="Flavoproteins"/>
    <property type="match status" value="1"/>
</dbReference>
<accession>F3QM27</accession>
<feature type="chain" id="PRO_5003305232" evidence="3">
    <location>
        <begin position="34"/>
        <end position="296"/>
    </location>
</feature>
<dbReference type="InterPro" id="IPR051545">
    <property type="entry name" value="NAD(P)H_dehydrogenase_qn"/>
</dbReference>
<reference evidence="5 6" key="1">
    <citation type="submission" date="2011-02" db="EMBL/GenBank/DDBJ databases">
        <authorList>
            <person name="Weinstock G."/>
            <person name="Sodergren E."/>
            <person name="Clifton S."/>
            <person name="Fulton L."/>
            <person name="Fulton B."/>
            <person name="Courtney L."/>
            <person name="Fronick C."/>
            <person name="Harrison M."/>
            <person name="Strong C."/>
            <person name="Farmer C."/>
            <person name="Delahaunty K."/>
            <person name="Markovic C."/>
            <person name="Hall O."/>
            <person name="Minx P."/>
            <person name="Tomlinson C."/>
            <person name="Mitreva M."/>
            <person name="Hou S."/>
            <person name="Chen J."/>
            <person name="Wollam A."/>
            <person name="Pepin K.H."/>
            <person name="Johnson M."/>
            <person name="Bhonagiri V."/>
            <person name="Zhang X."/>
            <person name="Suruliraj S."/>
            <person name="Warren W."/>
            <person name="Chinwalla A."/>
            <person name="Mardis E.R."/>
            <person name="Wilson R.K."/>
        </authorList>
    </citation>
    <scope>NUCLEOTIDE SEQUENCE [LARGE SCALE GENOMIC DNA]</scope>
    <source>
        <strain evidence="5 6">YIT 11859</strain>
    </source>
</reference>
<evidence type="ECO:0000256" key="3">
    <source>
        <dbReference type="SAM" id="SignalP"/>
    </source>
</evidence>
<dbReference type="HOGENOM" id="CLU_959517_0_0_4"/>
<proteinExistence type="inferred from homology"/>
<dbReference type="InterPro" id="IPR003680">
    <property type="entry name" value="Flavodoxin_fold"/>
</dbReference>
<name>F3QM27_9BURK</name>
<dbReference type="Gene3D" id="3.40.50.360">
    <property type="match status" value="1"/>
</dbReference>
<dbReference type="AlphaFoldDB" id="F3QM27"/>
<protein>
    <submittedName>
        <fullName evidence="5">Flavodoxin-like protein</fullName>
    </submittedName>
</protein>
<dbReference type="eggNOG" id="COG2249">
    <property type="taxonomic scope" value="Bacteria"/>
</dbReference>
<keyword evidence="6" id="KW-1185">Reference proteome</keyword>
<dbReference type="PANTHER" id="PTHR10204">
    <property type="entry name" value="NAD P H OXIDOREDUCTASE-RELATED"/>
    <property type="match status" value="1"/>
</dbReference>
<evidence type="ECO:0000313" key="6">
    <source>
        <dbReference type="Proteomes" id="UP000005156"/>
    </source>
</evidence>
<dbReference type="PANTHER" id="PTHR10204:SF34">
    <property type="entry name" value="NAD(P)H DEHYDROGENASE [QUINONE] 1 ISOFORM 1"/>
    <property type="match status" value="1"/>
</dbReference>
<evidence type="ECO:0000256" key="1">
    <source>
        <dbReference type="ARBA" id="ARBA00006252"/>
    </source>
</evidence>
<comment type="caution">
    <text evidence="5">The sequence shown here is derived from an EMBL/GenBank/DDBJ whole genome shotgun (WGS) entry which is preliminary data.</text>
</comment>
<dbReference type="PROSITE" id="PS51257">
    <property type="entry name" value="PROKAR_LIPOPROTEIN"/>
    <property type="match status" value="1"/>
</dbReference>
<feature type="signal peptide" evidence="3">
    <location>
        <begin position="1"/>
        <end position="33"/>
    </location>
</feature>
<feature type="domain" description="Flavodoxin-like fold" evidence="4">
    <location>
        <begin position="82"/>
        <end position="217"/>
    </location>
</feature>
<comment type="similarity">
    <text evidence="1">Belongs to the NAD(P)H dehydrogenase (quinone) family.</text>
</comment>
<keyword evidence="2" id="KW-0560">Oxidoreductase</keyword>
<dbReference type="GO" id="GO:0005829">
    <property type="term" value="C:cytosol"/>
    <property type="evidence" value="ECO:0007669"/>
    <property type="project" value="TreeGrafter"/>
</dbReference>
<dbReference type="Pfam" id="PF02525">
    <property type="entry name" value="Flavodoxin_2"/>
    <property type="match status" value="1"/>
</dbReference>
<dbReference type="InterPro" id="IPR029039">
    <property type="entry name" value="Flavoprotein-like_sf"/>
</dbReference>
<sequence length="296" mass="32655">MLKINRSQRHGGFMKHNLLLAALLSSLSVGCYAADAVSGATPNHAAPGSQIKNVDAVTSASIVPQKLRISAKATGFTDSKAKKVLFVVGDPRFDQSLEGFLVNTAANFFLKKGYEVEIRDLYKIRFNPVITPENFYHAKDGFGQTPDDIKPEQALVSKADYIIFCYPNWHDSPNAITKGYMERVFSKKFAYQDTPKGLEGLLKGKGIYTIMNAGWLGGGQGNVGDGIGKLDAVWDKYLGAYKVVDDDTAGFWGAKNLGRFVNDQSPSNLNPQYQQKLQKLASVLDARLERDFFRNK</sequence>
<dbReference type="EMBL" id="AFBP01000070">
    <property type="protein sequence ID" value="EGG52334.1"/>
    <property type="molecule type" value="Genomic_DNA"/>
</dbReference>
<evidence type="ECO:0000259" key="4">
    <source>
        <dbReference type="Pfam" id="PF02525"/>
    </source>
</evidence>
<organism evidence="5 6">
    <name type="scientific">Parasutterella excrementihominis YIT 11859</name>
    <dbReference type="NCBI Taxonomy" id="762966"/>
    <lineage>
        <taxon>Bacteria</taxon>
        <taxon>Pseudomonadati</taxon>
        <taxon>Pseudomonadota</taxon>
        <taxon>Betaproteobacteria</taxon>
        <taxon>Burkholderiales</taxon>
        <taxon>Sutterellaceae</taxon>
        <taxon>Parasutterella</taxon>
    </lineage>
</organism>
<dbReference type="Proteomes" id="UP000005156">
    <property type="component" value="Unassembled WGS sequence"/>
</dbReference>